<dbReference type="Proteomes" id="UP000663828">
    <property type="component" value="Unassembled WGS sequence"/>
</dbReference>
<dbReference type="Pfam" id="PF00300">
    <property type="entry name" value="His_Phos_1"/>
    <property type="match status" value="1"/>
</dbReference>
<accession>A0A813WLH8</accession>
<gene>
    <name evidence="1" type="ORF">XAT740_LOCUS5792</name>
</gene>
<dbReference type="InterPro" id="IPR013078">
    <property type="entry name" value="His_Pase_superF_clade-1"/>
</dbReference>
<dbReference type="InterPro" id="IPR029033">
    <property type="entry name" value="His_PPase_superfam"/>
</dbReference>
<sequence length="280" mass="32574">MENFIIPYRHLSELGMNGFAHESITEKNKEKGFRFRGDRRDNVAMDFVQRSCEQTTKELLKLAHTFARKSRRPPTQLTCTDLVNAFDFMSTKKIVYYMRHFEALHNVRPYDCSIRDPGLSAYGQSQAASAIQVLETIPVIDLIVCSPLKRTLQTYLLMFGNRRNLPLIIHPDIQEVCNEPCDTGSSVEDLKKTFSTLTSELDVFEQTFGGVEWLEKTKVTSIYSVQQVEQRRKRFLQWLMNRPEKHIFVISHNLMLQELICGDRNEKVDIKNGEIKTIEY</sequence>
<dbReference type="InterPro" id="IPR050275">
    <property type="entry name" value="PGM_Phosphatase"/>
</dbReference>
<name>A0A813WLH8_ADIRI</name>
<protein>
    <submittedName>
        <fullName evidence="1">Uncharacterized protein</fullName>
    </submittedName>
</protein>
<dbReference type="GO" id="GO:0016791">
    <property type="term" value="F:phosphatase activity"/>
    <property type="evidence" value="ECO:0007669"/>
    <property type="project" value="TreeGrafter"/>
</dbReference>
<comment type="caution">
    <text evidence="1">The sequence shown here is derived from an EMBL/GenBank/DDBJ whole genome shotgun (WGS) entry which is preliminary data.</text>
</comment>
<dbReference type="EMBL" id="CAJNOR010000255">
    <property type="protein sequence ID" value="CAF0857186.1"/>
    <property type="molecule type" value="Genomic_DNA"/>
</dbReference>
<keyword evidence="2" id="KW-1185">Reference proteome</keyword>
<dbReference type="PANTHER" id="PTHR48100">
    <property type="entry name" value="BROAD-SPECIFICITY PHOSPHATASE YOR283W-RELATED"/>
    <property type="match status" value="1"/>
</dbReference>
<dbReference type="GO" id="GO:0005737">
    <property type="term" value="C:cytoplasm"/>
    <property type="evidence" value="ECO:0007669"/>
    <property type="project" value="TreeGrafter"/>
</dbReference>
<organism evidence="1 2">
    <name type="scientific">Adineta ricciae</name>
    <name type="common">Rotifer</name>
    <dbReference type="NCBI Taxonomy" id="249248"/>
    <lineage>
        <taxon>Eukaryota</taxon>
        <taxon>Metazoa</taxon>
        <taxon>Spiralia</taxon>
        <taxon>Gnathifera</taxon>
        <taxon>Rotifera</taxon>
        <taxon>Eurotatoria</taxon>
        <taxon>Bdelloidea</taxon>
        <taxon>Adinetida</taxon>
        <taxon>Adinetidae</taxon>
        <taxon>Adineta</taxon>
    </lineage>
</organism>
<proteinExistence type="predicted"/>
<evidence type="ECO:0000313" key="1">
    <source>
        <dbReference type="EMBL" id="CAF0857186.1"/>
    </source>
</evidence>
<dbReference type="CDD" id="cd07067">
    <property type="entry name" value="HP_PGM_like"/>
    <property type="match status" value="1"/>
</dbReference>
<dbReference type="Gene3D" id="3.40.50.1240">
    <property type="entry name" value="Phosphoglycerate mutase-like"/>
    <property type="match status" value="1"/>
</dbReference>
<dbReference type="SUPFAM" id="SSF53254">
    <property type="entry name" value="Phosphoglycerate mutase-like"/>
    <property type="match status" value="1"/>
</dbReference>
<evidence type="ECO:0000313" key="2">
    <source>
        <dbReference type="Proteomes" id="UP000663828"/>
    </source>
</evidence>
<reference evidence="1" key="1">
    <citation type="submission" date="2021-02" db="EMBL/GenBank/DDBJ databases">
        <authorList>
            <person name="Nowell W R."/>
        </authorList>
    </citation>
    <scope>NUCLEOTIDE SEQUENCE</scope>
</reference>
<dbReference type="PANTHER" id="PTHR48100:SF1">
    <property type="entry name" value="HISTIDINE PHOSPHATASE FAMILY PROTEIN-RELATED"/>
    <property type="match status" value="1"/>
</dbReference>
<dbReference type="AlphaFoldDB" id="A0A813WLH8"/>